<dbReference type="EMBL" id="JAZGQO010000008">
    <property type="protein sequence ID" value="KAK6179648.1"/>
    <property type="molecule type" value="Genomic_DNA"/>
</dbReference>
<dbReference type="AlphaFoldDB" id="A0AAN8JTB2"/>
<name>A0AAN8JTB2_PATCE</name>
<evidence type="ECO:0000313" key="2">
    <source>
        <dbReference type="EMBL" id="KAK6179648.1"/>
    </source>
</evidence>
<proteinExistence type="predicted"/>
<evidence type="ECO:0000256" key="1">
    <source>
        <dbReference type="SAM" id="MobiDB-lite"/>
    </source>
</evidence>
<comment type="caution">
    <text evidence="2">The sequence shown here is derived from an EMBL/GenBank/DDBJ whole genome shotgun (WGS) entry which is preliminary data.</text>
</comment>
<feature type="region of interest" description="Disordered" evidence="1">
    <location>
        <begin position="359"/>
        <end position="421"/>
    </location>
</feature>
<protein>
    <submittedName>
        <fullName evidence="2">Uncharacterized protein</fullName>
    </submittedName>
</protein>
<gene>
    <name evidence="2" type="ORF">SNE40_011959</name>
</gene>
<keyword evidence="3" id="KW-1185">Reference proteome</keyword>
<feature type="compositionally biased region" description="Polar residues" evidence="1">
    <location>
        <begin position="96"/>
        <end position="108"/>
    </location>
</feature>
<feature type="compositionally biased region" description="Basic and acidic residues" evidence="1">
    <location>
        <begin position="367"/>
        <end position="378"/>
    </location>
</feature>
<reference evidence="2 3" key="1">
    <citation type="submission" date="2024-01" db="EMBL/GenBank/DDBJ databases">
        <title>The genome of the rayed Mediterranean limpet Patella caerulea (Linnaeus, 1758).</title>
        <authorList>
            <person name="Anh-Thu Weber A."/>
            <person name="Halstead-Nussloch G."/>
        </authorList>
    </citation>
    <scope>NUCLEOTIDE SEQUENCE [LARGE SCALE GENOMIC DNA]</scope>
    <source>
        <strain evidence="2">AATW-2023a</strain>
        <tissue evidence="2">Whole specimen</tissue>
    </source>
</reference>
<dbReference type="PANTHER" id="PTHR34239:SF2">
    <property type="entry name" value="TRANSPOSABLE ELEMENT P TRANSPOSASE_THAP9 CONSERVED DOMAIN-CONTAINING PROTEIN"/>
    <property type="match status" value="1"/>
</dbReference>
<evidence type="ECO:0000313" key="3">
    <source>
        <dbReference type="Proteomes" id="UP001347796"/>
    </source>
</evidence>
<dbReference type="Proteomes" id="UP001347796">
    <property type="component" value="Unassembled WGS sequence"/>
</dbReference>
<accession>A0AAN8JTB2</accession>
<sequence>MKKSSANYANLHHKKDGGVGTVNEYKYGVSLSPTDIEPLEVTVITEQNSSQPIINASSSDCSSTALPSQQNLYPVLLQITENMNKMTKTLNNIQTSQNQSQCSVSNEDLFNDKPSTSKKRKHNVSISEEEFPITNSKKHHVNSDSENDDYTDSNGSVSEYDDVDEINILTSKTKKTALNSTNVLSSFDDDFDLEDTTGPALESDKLTDIVNKKFSSKIQDSKLKEKHSIYKRPEKCLHLRSPLTNPEVWTKLPIPAKKQETKLQIIQNDITKSAIAISTVIDKELEVPGGPRFDITPLMDSLTFLGHASQEMAQKRKTLLRPNISKDIANICTTRVPLGQYLFGDDLGASIKLAKETTKMTASFSRNDGRSDNRNDFKRPHKYSQNQSFLDKRFQPRNRYRQPYPSKNASSTKGKNFNPRR</sequence>
<dbReference type="PANTHER" id="PTHR34239">
    <property type="entry name" value="APPLE DOMAIN-CONTAINING PROTEIN"/>
    <property type="match status" value="1"/>
</dbReference>
<organism evidence="2 3">
    <name type="scientific">Patella caerulea</name>
    <name type="common">Rayed Mediterranean limpet</name>
    <dbReference type="NCBI Taxonomy" id="87958"/>
    <lineage>
        <taxon>Eukaryota</taxon>
        <taxon>Metazoa</taxon>
        <taxon>Spiralia</taxon>
        <taxon>Lophotrochozoa</taxon>
        <taxon>Mollusca</taxon>
        <taxon>Gastropoda</taxon>
        <taxon>Patellogastropoda</taxon>
        <taxon>Patelloidea</taxon>
        <taxon>Patellidae</taxon>
        <taxon>Patella</taxon>
    </lineage>
</organism>
<feature type="region of interest" description="Disordered" evidence="1">
    <location>
        <begin position="96"/>
        <end position="158"/>
    </location>
</feature>
<feature type="compositionally biased region" description="Polar residues" evidence="1">
    <location>
        <begin position="405"/>
        <end position="415"/>
    </location>
</feature>